<dbReference type="AlphaFoldDB" id="A0A9X2I5M3"/>
<dbReference type="Pfam" id="PF21294">
    <property type="entry name" value="Polysacc_lyase_14"/>
    <property type="match status" value="1"/>
</dbReference>
<evidence type="ECO:0000313" key="3">
    <source>
        <dbReference type="Proteomes" id="UP001139319"/>
    </source>
</evidence>
<evidence type="ECO:0000259" key="1">
    <source>
        <dbReference type="Pfam" id="PF21294"/>
    </source>
</evidence>
<dbReference type="InterPro" id="IPR048958">
    <property type="entry name" value="Polysacc_lyase_14"/>
</dbReference>
<dbReference type="EMBL" id="JAMFTH010000003">
    <property type="protein sequence ID" value="MCP8899887.1"/>
    <property type="molecule type" value="Genomic_DNA"/>
</dbReference>
<dbReference type="PANTHER" id="PTHR40124">
    <property type="match status" value="1"/>
</dbReference>
<reference evidence="2" key="2">
    <citation type="submission" date="2023-01" db="EMBL/GenBank/DDBJ databases">
        <title>Gilvimarinus xylanilyticus HB14 isolated from Caulerpa lentillifera aquaculture base in Hainan, China.</title>
        <authorList>
            <person name="Zhang Y.-J."/>
        </authorList>
    </citation>
    <scope>NUCLEOTIDE SEQUENCE</scope>
    <source>
        <strain evidence="2">HB14</strain>
    </source>
</reference>
<sequence length="289" mass="32195">MALSWPAITPASFFNNHVMVNMNKCLALFIAATLHGLLPKAGLSENLYTEGFEDASTDYLDRDSILGTRIPDNNTTPYRTTEIVNTERSGNALKFLLSPPEGHKTTLAPQRLIQLPSTVANEIHLTYWIKFPTDFDFNSHGSLPGISGSLPNKDATFFTNVSWSENGKIAFMIRGYKNNKTVSSLPHFIQWDFGGFQKRFTPGKWHEIRIRQVLNTPGHRNGVIQGWLDGVLACSDTLNSGVRDTANEKLQIRYIDLSSETTSTSNSSNSNNVNSEYILFDDITVSDSI</sequence>
<dbReference type="RefSeq" id="WP_253968182.1">
    <property type="nucleotide sequence ID" value="NZ_JAMFTH010000003.1"/>
</dbReference>
<protein>
    <recommendedName>
        <fullName evidence="1">Polysaccharide lyase 14 domain-containing protein</fullName>
    </recommendedName>
</protein>
<comment type="caution">
    <text evidence="2">The sequence shown here is derived from an EMBL/GenBank/DDBJ whole genome shotgun (WGS) entry which is preliminary data.</text>
</comment>
<gene>
    <name evidence="2" type="ORF">M6D89_11315</name>
</gene>
<dbReference type="Proteomes" id="UP001139319">
    <property type="component" value="Unassembled WGS sequence"/>
</dbReference>
<dbReference type="Gene3D" id="2.60.120.200">
    <property type="match status" value="1"/>
</dbReference>
<dbReference type="PANTHER" id="PTHR40124:SF1">
    <property type="entry name" value="DISAGGREGATASE RELATED REPEAT PROTEIN"/>
    <property type="match status" value="1"/>
</dbReference>
<accession>A0A9X2I5M3</accession>
<feature type="domain" description="Polysaccharide lyase 14" evidence="1">
    <location>
        <begin position="118"/>
        <end position="236"/>
    </location>
</feature>
<name>A0A9X2I5M3_9GAMM</name>
<organism evidence="2 3">
    <name type="scientific">Gilvimarinus xylanilyticus</name>
    <dbReference type="NCBI Taxonomy" id="2944139"/>
    <lineage>
        <taxon>Bacteria</taxon>
        <taxon>Pseudomonadati</taxon>
        <taxon>Pseudomonadota</taxon>
        <taxon>Gammaproteobacteria</taxon>
        <taxon>Cellvibrionales</taxon>
        <taxon>Cellvibrionaceae</taxon>
        <taxon>Gilvimarinus</taxon>
    </lineage>
</organism>
<keyword evidence="3" id="KW-1185">Reference proteome</keyword>
<proteinExistence type="predicted"/>
<reference evidence="2" key="1">
    <citation type="submission" date="2022-05" db="EMBL/GenBank/DDBJ databases">
        <authorList>
            <person name="Sun H.-N."/>
        </authorList>
    </citation>
    <scope>NUCLEOTIDE SEQUENCE</scope>
    <source>
        <strain evidence="2">HB14</strain>
    </source>
</reference>
<evidence type="ECO:0000313" key="2">
    <source>
        <dbReference type="EMBL" id="MCP8899887.1"/>
    </source>
</evidence>